<name>A0A922MBT6_SPOEX</name>
<dbReference type="EMBL" id="JACEFF010000634">
    <property type="protein sequence ID" value="KAH9633836.1"/>
    <property type="molecule type" value="Genomic_DNA"/>
</dbReference>
<sequence length="157" mass="18252">MGITNSKEYRKKKVDEATSNTNMPNVRYVITEKPKWKVFKKKEKRKFSAFGGKRRYKPPKIKKSKFSKSPRKSISKVTPFQTGVHTSFHVNLPSLNGDKFTNALKAIKTMKPTRSGISVKLNNVIMNIRSLTKFRRHYKLKRVSDEFVFMPINIQGK</sequence>
<dbReference type="Proteomes" id="UP000814243">
    <property type="component" value="Unassembled WGS sequence"/>
</dbReference>
<accession>A0A922MBT6</accession>
<evidence type="ECO:0000313" key="2">
    <source>
        <dbReference type="EMBL" id="KAH9633836.1"/>
    </source>
</evidence>
<feature type="region of interest" description="Disordered" evidence="1">
    <location>
        <begin position="1"/>
        <end position="22"/>
    </location>
</feature>
<protein>
    <submittedName>
        <fullName evidence="2">Uncharacterized protein</fullName>
    </submittedName>
</protein>
<feature type="compositionally biased region" description="Basic residues" evidence="1">
    <location>
        <begin position="49"/>
        <end position="74"/>
    </location>
</feature>
<gene>
    <name evidence="2" type="ORF">HF086_010289</name>
</gene>
<reference evidence="2" key="1">
    <citation type="journal article" date="2021" name="G3 (Bethesda)">
        <title>Genome and transcriptome analysis of the beet armyworm Spodoptera exigua reveals targets for pest control. .</title>
        <authorList>
            <person name="Simon S."/>
            <person name="Breeschoten T."/>
            <person name="Jansen H.J."/>
            <person name="Dirks R.P."/>
            <person name="Schranz M.E."/>
            <person name="Ros V.I.D."/>
        </authorList>
    </citation>
    <scope>NUCLEOTIDE SEQUENCE</scope>
    <source>
        <strain evidence="2">TB_SE_WUR_2020</strain>
    </source>
</reference>
<proteinExistence type="predicted"/>
<evidence type="ECO:0000256" key="1">
    <source>
        <dbReference type="SAM" id="MobiDB-lite"/>
    </source>
</evidence>
<dbReference type="AlphaFoldDB" id="A0A922MBT6"/>
<evidence type="ECO:0000313" key="3">
    <source>
        <dbReference type="Proteomes" id="UP000814243"/>
    </source>
</evidence>
<organism evidence="2 3">
    <name type="scientific">Spodoptera exigua</name>
    <name type="common">Beet armyworm</name>
    <name type="synonym">Noctua fulgens</name>
    <dbReference type="NCBI Taxonomy" id="7107"/>
    <lineage>
        <taxon>Eukaryota</taxon>
        <taxon>Metazoa</taxon>
        <taxon>Ecdysozoa</taxon>
        <taxon>Arthropoda</taxon>
        <taxon>Hexapoda</taxon>
        <taxon>Insecta</taxon>
        <taxon>Pterygota</taxon>
        <taxon>Neoptera</taxon>
        <taxon>Endopterygota</taxon>
        <taxon>Lepidoptera</taxon>
        <taxon>Glossata</taxon>
        <taxon>Ditrysia</taxon>
        <taxon>Noctuoidea</taxon>
        <taxon>Noctuidae</taxon>
        <taxon>Amphipyrinae</taxon>
        <taxon>Spodoptera</taxon>
    </lineage>
</organism>
<feature type="region of interest" description="Disordered" evidence="1">
    <location>
        <begin position="49"/>
        <end position="76"/>
    </location>
</feature>
<comment type="caution">
    <text evidence="2">The sequence shown here is derived from an EMBL/GenBank/DDBJ whole genome shotgun (WGS) entry which is preliminary data.</text>
</comment>